<organism evidence="1">
    <name type="scientific">marine sediment metagenome</name>
    <dbReference type="NCBI Taxonomy" id="412755"/>
    <lineage>
        <taxon>unclassified sequences</taxon>
        <taxon>metagenomes</taxon>
        <taxon>ecological metagenomes</taxon>
    </lineage>
</organism>
<sequence length="44" mass="5068">TMPWNYVIAREDEHLLLQVYHATAVDISQANNIIEFNVNKVILA</sequence>
<evidence type="ECO:0000313" key="1">
    <source>
        <dbReference type="EMBL" id="KKM05566.1"/>
    </source>
</evidence>
<comment type="caution">
    <text evidence="1">The sequence shown here is derived from an EMBL/GenBank/DDBJ whole genome shotgun (WGS) entry which is preliminary data.</text>
</comment>
<name>A0A0F9JIG9_9ZZZZ</name>
<accession>A0A0F9JIG9</accession>
<gene>
    <name evidence="1" type="ORF">LCGC14_1752830</name>
</gene>
<reference evidence="1" key="1">
    <citation type="journal article" date="2015" name="Nature">
        <title>Complex archaea that bridge the gap between prokaryotes and eukaryotes.</title>
        <authorList>
            <person name="Spang A."/>
            <person name="Saw J.H."/>
            <person name="Jorgensen S.L."/>
            <person name="Zaremba-Niedzwiedzka K."/>
            <person name="Martijn J."/>
            <person name="Lind A.E."/>
            <person name="van Eijk R."/>
            <person name="Schleper C."/>
            <person name="Guy L."/>
            <person name="Ettema T.J."/>
        </authorList>
    </citation>
    <scope>NUCLEOTIDE SEQUENCE</scope>
</reference>
<dbReference type="AlphaFoldDB" id="A0A0F9JIG9"/>
<feature type="non-terminal residue" evidence="1">
    <location>
        <position position="1"/>
    </location>
</feature>
<proteinExistence type="predicted"/>
<protein>
    <submittedName>
        <fullName evidence="1">Uncharacterized protein</fullName>
    </submittedName>
</protein>
<dbReference type="EMBL" id="LAZR01016191">
    <property type="protein sequence ID" value="KKM05566.1"/>
    <property type="molecule type" value="Genomic_DNA"/>
</dbReference>